<evidence type="ECO:0000256" key="1">
    <source>
        <dbReference type="ARBA" id="ARBA00012513"/>
    </source>
</evidence>
<keyword evidence="6 9" id="KW-0067">ATP-binding</keyword>
<dbReference type="EC" id="2.7.11.1" evidence="1"/>
<dbReference type="GO" id="GO:0005524">
    <property type="term" value="F:ATP binding"/>
    <property type="evidence" value="ECO:0007669"/>
    <property type="project" value="UniProtKB-UniRule"/>
</dbReference>
<dbReference type="STRING" id="33097.A0A150GI03"/>
<keyword evidence="3" id="KW-0808">Transferase</keyword>
<name>A0A150GI03_GONPE</name>
<dbReference type="SMR" id="A0A150GI03"/>
<evidence type="ECO:0000256" key="6">
    <source>
        <dbReference type="ARBA" id="ARBA00022840"/>
    </source>
</evidence>
<dbReference type="GO" id="GO:0072354">
    <property type="term" value="F:histone H3T3 kinase activity"/>
    <property type="evidence" value="ECO:0007669"/>
    <property type="project" value="TreeGrafter"/>
</dbReference>
<gene>
    <name evidence="12" type="ORF">GPECTOR_21g697</name>
</gene>
<dbReference type="GO" id="GO:0035556">
    <property type="term" value="P:intracellular signal transduction"/>
    <property type="evidence" value="ECO:0007669"/>
    <property type="project" value="TreeGrafter"/>
</dbReference>
<comment type="catalytic activity">
    <reaction evidence="7">
        <text>L-threonyl-[protein] + ATP = O-phospho-L-threonyl-[protein] + ADP + H(+)</text>
        <dbReference type="Rhea" id="RHEA:46608"/>
        <dbReference type="Rhea" id="RHEA-COMP:11060"/>
        <dbReference type="Rhea" id="RHEA-COMP:11605"/>
        <dbReference type="ChEBI" id="CHEBI:15378"/>
        <dbReference type="ChEBI" id="CHEBI:30013"/>
        <dbReference type="ChEBI" id="CHEBI:30616"/>
        <dbReference type="ChEBI" id="CHEBI:61977"/>
        <dbReference type="ChEBI" id="CHEBI:456216"/>
        <dbReference type="EC" id="2.7.11.1"/>
    </reaction>
</comment>
<feature type="region of interest" description="Disordered" evidence="10">
    <location>
        <begin position="1"/>
        <end position="86"/>
    </location>
</feature>
<evidence type="ECO:0000259" key="11">
    <source>
        <dbReference type="SMART" id="SM01331"/>
    </source>
</evidence>
<protein>
    <recommendedName>
        <fullName evidence="1">non-specific serine/threonine protein kinase</fullName>
        <ecNumber evidence="1">2.7.11.1</ecNumber>
    </recommendedName>
</protein>
<dbReference type="OrthoDB" id="21018at2759"/>
<dbReference type="SUPFAM" id="SSF56112">
    <property type="entry name" value="Protein kinase-like (PK-like)"/>
    <property type="match status" value="1"/>
</dbReference>
<dbReference type="GO" id="GO:0000278">
    <property type="term" value="P:mitotic cell cycle"/>
    <property type="evidence" value="ECO:0007669"/>
    <property type="project" value="TreeGrafter"/>
</dbReference>
<evidence type="ECO:0000256" key="9">
    <source>
        <dbReference type="PROSITE-ProRule" id="PRU10141"/>
    </source>
</evidence>
<feature type="binding site" evidence="9">
    <location>
        <position position="186"/>
    </location>
    <ligand>
        <name>ATP</name>
        <dbReference type="ChEBI" id="CHEBI:30616"/>
    </ligand>
</feature>
<keyword evidence="5" id="KW-0418">Kinase</keyword>
<dbReference type="EMBL" id="LSYV01000022">
    <property type="protein sequence ID" value="KXZ49471.1"/>
    <property type="molecule type" value="Genomic_DNA"/>
</dbReference>
<keyword evidence="13" id="KW-1185">Reference proteome</keyword>
<dbReference type="AlphaFoldDB" id="A0A150GI03"/>
<evidence type="ECO:0000313" key="12">
    <source>
        <dbReference type="EMBL" id="KXZ49471.1"/>
    </source>
</evidence>
<dbReference type="InterPro" id="IPR011009">
    <property type="entry name" value="Kinase-like_dom_sf"/>
</dbReference>
<dbReference type="PANTHER" id="PTHR24419">
    <property type="entry name" value="INTERLEUKIN-1 RECEPTOR-ASSOCIATED KINASE"/>
    <property type="match status" value="1"/>
</dbReference>
<dbReference type="Gene3D" id="1.10.510.10">
    <property type="entry name" value="Transferase(Phosphotransferase) domain 1"/>
    <property type="match status" value="1"/>
</dbReference>
<evidence type="ECO:0000256" key="10">
    <source>
        <dbReference type="SAM" id="MobiDB-lite"/>
    </source>
</evidence>
<sequence>MAQVPGVDAFELDVESPEDSPRAPATRTRGDGAAAPRSGRPHGRRAAHPASTQRSADERETADEPLGLRSLVQSVAAPSLPREKLPTLEALMDRLTTELAAAEPQQPAPSASSAPTALPQRPAGAGARAAGRSARQAAKPAASAPSKGSAARPSVVKVGEGSYGEAWRLACRTGDTSGRGTGVVIKVVPIEGSELYNGGQQVRTAADMLSETLLCRELSNLGADSAAAGVSASDGQHNWTRGFVRTHAVAVCRGPYPRELVRAWERWDKQHGSENDPVSSLPADQLFWVIAMEDSGTDLEKYVLADWDQLRSVLLQITLSLAVAEASLCFEHRDLHWGNVLVQPLLDATAGQNGTAGGGSAAWIVAQLRGQQLKVASHGVAATVIDFTQSRLTARAGPDSGELLAYNDMGADPELFEGTRGEVQFDTYRWMRDLVGDDWSVYCPQTNCLWLSYLAEVLAQRFGGAQAAKLGGVRLSAGQRRQLREFRKRAVAYNNCGELLADELFQGLLQE</sequence>
<dbReference type="PANTHER" id="PTHR24419:SF18">
    <property type="entry name" value="SERINE_THREONINE-PROTEIN KINASE HASPIN"/>
    <property type="match status" value="1"/>
</dbReference>
<evidence type="ECO:0000256" key="8">
    <source>
        <dbReference type="ARBA" id="ARBA00048679"/>
    </source>
</evidence>
<feature type="domain" description="Serine/threonine-protein kinase haspin C-terminal" evidence="11">
    <location>
        <begin position="413"/>
        <end position="505"/>
    </location>
</feature>
<organism evidence="12 13">
    <name type="scientific">Gonium pectorale</name>
    <name type="common">Green alga</name>
    <dbReference type="NCBI Taxonomy" id="33097"/>
    <lineage>
        <taxon>Eukaryota</taxon>
        <taxon>Viridiplantae</taxon>
        <taxon>Chlorophyta</taxon>
        <taxon>core chlorophytes</taxon>
        <taxon>Chlorophyceae</taxon>
        <taxon>CS clade</taxon>
        <taxon>Chlamydomonadales</taxon>
        <taxon>Volvocaceae</taxon>
        <taxon>Gonium</taxon>
    </lineage>
</organism>
<accession>A0A150GI03</accession>
<dbReference type="GO" id="GO:0005634">
    <property type="term" value="C:nucleus"/>
    <property type="evidence" value="ECO:0007669"/>
    <property type="project" value="TreeGrafter"/>
</dbReference>
<proteinExistence type="predicted"/>
<dbReference type="InterPro" id="IPR024604">
    <property type="entry name" value="GSG2_C"/>
</dbReference>
<dbReference type="Gene3D" id="3.30.200.20">
    <property type="entry name" value="Phosphorylase Kinase, domain 1"/>
    <property type="match status" value="1"/>
</dbReference>
<evidence type="ECO:0000256" key="2">
    <source>
        <dbReference type="ARBA" id="ARBA00022527"/>
    </source>
</evidence>
<evidence type="ECO:0000313" key="13">
    <source>
        <dbReference type="Proteomes" id="UP000075714"/>
    </source>
</evidence>
<dbReference type="InterPro" id="IPR017441">
    <property type="entry name" value="Protein_kinase_ATP_BS"/>
</dbReference>
<comment type="catalytic activity">
    <reaction evidence="8">
        <text>L-seryl-[protein] + ATP = O-phospho-L-seryl-[protein] + ADP + H(+)</text>
        <dbReference type="Rhea" id="RHEA:17989"/>
        <dbReference type="Rhea" id="RHEA-COMP:9863"/>
        <dbReference type="Rhea" id="RHEA-COMP:11604"/>
        <dbReference type="ChEBI" id="CHEBI:15378"/>
        <dbReference type="ChEBI" id="CHEBI:29999"/>
        <dbReference type="ChEBI" id="CHEBI:30616"/>
        <dbReference type="ChEBI" id="CHEBI:83421"/>
        <dbReference type="ChEBI" id="CHEBI:456216"/>
        <dbReference type="EC" id="2.7.11.1"/>
    </reaction>
</comment>
<keyword evidence="2" id="KW-0723">Serine/threonine-protein kinase</keyword>
<dbReference type="SMART" id="SM01331">
    <property type="entry name" value="DUF3635"/>
    <property type="match status" value="1"/>
</dbReference>
<reference evidence="13" key="1">
    <citation type="journal article" date="2016" name="Nat. Commun.">
        <title>The Gonium pectorale genome demonstrates co-option of cell cycle regulation during the evolution of multicellularity.</title>
        <authorList>
            <person name="Hanschen E.R."/>
            <person name="Marriage T.N."/>
            <person name="Ferris P.J."/>
            <person name="Hamaji T."/>
            <person name="Toyoda A."/>
            <person name="Fujiyama A."/>
            <person name="Neme R."/>
            <person name="Noguchi H."/>
            <person name="Minakuchi Y."/>
            <person name="Suzuki M."/>
            <person name="Kawai-Toyooka H."/>
            <person name="Smith D.R."/>
            <person name="Sparks H."/>
            <person name="Anderson J."/>
            <person name="Bakaric R."/>
            <person name="Luria V."/>
            <person name="Karger A."/>
            <person name="Kirschner M.W."/>
            <person name="Durand P.M."/>
            <person name="Michod R.E."/>
            <person name="Nozaki H."/>
            <person name="Olson B.J."/>
        </authorList>
    </citation>
    <scope>NUCLEOTIDE SEQUENCE [LARGE SCALE GENOMIC DNA]</scope>
    <source>
        <strain evidence="13">NIES-2863</strain>
    </source>
</reference>
<evidence type="ECO:0000256" key="4">
    <source>
        <dbReference type="ARBA" id="ARBA00022741"/>
    </source>
</evidence>
<comment type="caution">
    <text evidence="12">The sequence shown here is derived from an EMBL/GenBank/DDBJ whole genome shotgun (WGS) entry which is preliminary data.</text>
</comment>
<dbReference type="Pfam" id="PF12330">
    <property type="entry name" value="Haspin_kinase"/>
    <property type="match status" value="1"/>
</dbReference>
<evidence type="ECO:0000256" key="5">
    <source>
        <dbReference type="ARBA" id="ARBA00022777"/>
    </source>
</evidence>
<dbReference type="PROSITE" id="PS00107">
    <property type="entry name" value="PROTEIN_KINASE_ATP"/>
    <property type="match status" value="1"/>
</dbReference>
<dbReference type="Proteomes" id="UP000075714">
    <property type="component" value="Unassembled WGS sequence"/>
</dbReference>
<evidence type="ECO:0000256" key="3">
    <source>
        <dbReference type="ARBA" id="ARBA00022679"/>
    </source>
</evidence>
<dbReference type="GO" id="GO:0005737">
    <property type="term" value="C:cytoplasm"/>
    <property type="evidence" value="ECO:0007669"/>
    <property type="project" value="TreeGrafter"/>
</dbReference>
<feature type="region of interest" description="Disordered" evidence="10">
    <location>
        <begin position="101"/>
        <end position="155"/>
    </location>
</feature>
<evidence type="ECO:0000256" key="7">
    <source>
        <dbReference type="ARBA" id="ARBA00047899"/>
    </source>
</evidence>
<keyword evidence="4 9" id="KW-0547">Nucleotide-binding</keyword>
<feature type="compositionally biased region" description="Low complexity" evidence="10">
    <location>
        <begin position="101"/>
        <end position="154"/>
    </location>
</feature>